<dbReference type="Pfam" id="PF07647">
    <property type="entry name" value="SAM_2"/>
    <property type="match status" value="1"/>
</dbReference>
<dbReference type="EMBL" id="CP039351">
    <property type="protein sequence ID" value="QCE01982.1"/>
    <property type="molecule type" value="Genomic_DNA"/>
</dbReference>
<dbReference type="Gene3D" id="1.10.150.50">
    <property type="entry name" value="Transcription Factor, Ets-1"/>
    <property type="match status" value="1"/>
</dbReference>
<dbReference type="PROSITE" id="PS50105">
    <property type="entry name" value="SAM_DOMAIN"/>
    <property type="match status" value="1"/>
</dbReference>
<dbReference type="PANTHER" id="PTHR47626:SF1">
    <property type="entry name" value="STERILE ALPHA MOTIF (SAM) DOMAIN-CONTAINING PROTEIN"/>
    <property type="match status" value="1"/>
</dbReference>
<dbReference type="InterPro" id="IPR013761">
    <property type="entry name" value="SAM/pointed_sf"/>
</dbReference>
<feature type="domain" description="SAM" evidence="1">
    <location>
        <begin position="15"/>
        <end position="50"/>
    </location>
</feature>
<dbReference type="Proteomes" id="UP000501690">
    <property type="component" value="Linkage Group LG7"/>
</dbReference>
<protein>
    <recommendedName>
        <fullName evidence="1">SAM domain-containing protein</fullName>
    </recommendedName>
</protein>
<accession>A0A4D6MMW3</accession>
<reference evidence="2 3" key="1">
    <citation type="submission" date="2019-04" db="EMBL/GenBank/DDBJ databases">
        <title>An improved genome assembly and genetic linkage map for asparagus bean, Vigna unguiculata ssp. sesquipedialis.</title>
        <authorList>
            <person name="Xia Q."/>
            <person name="Zhang R."/>
            <person name="Dong Y."/>
        </authorList>
    </citation>
    <scope>NUCLEOTIDE SEQUENCE [LARGE SCALE GENOMIC DNA]</scope>
    <source>
        <tissue evidence="2">Leaf</tissue>
    </source>
</reference>
<dbReference type="InterPro" id="IPR001660">
    <property type="entry name" value="SAM"/>
</dbReference>
<dbReference type="PANTHER" id="PTHR47626">
    <property type="entry name" value="STERILE ALPHA MOTIF (SAM) DOMAIN-CONTAINING PROTEIN"/>
    <property type="match status" value="1"/>
</dbReference>
<keyword evidence="3" id="KW-1185">Reference proteome</keyword>
<organism evidence="2 3">
    <name type="scientific">Vigna unguiculata</name>
    <name type="common">Cowpea</name>
    <dbReference type="NCBI Taxonomy" id="3917"/>
    <lineage>
        <taxon>Eukaryota</taxon>
        <taxon>Viridiplantae</taxon>
        <taxon>Streptophyta</taxon>
        <taxon>Embryophyta</taxon>
        <taxon>Tracheophyta</taxon>
        <taxon>Spermatophyta</taxon>
        <taxon>Magnoliopsida</taxon>
        <taxon>eudicotyledons</taxon>
        <taxon>Gunneridae</taxon>
        <taxon>Pentapetalae</taxon>
        <taxon>rosids</taxon>
        <taxon>fabids</taxon>
        <taxon>Fabales</taxon>
        <taxon>Fabaceae</taxon>
        <taxon>Papilionoideae</taxon>
        <taxon>50 kb inversion clade</taxon>
        <taxon>NPAAA clade</taxon>
        <taxon>indigoferoid/millettioid clade</taxon>
        <taxon>Phaseoleae</taxon>
        <taxon>Vigna</taxon>
    </lineage>
</organism>
<evidence type="ECO:0000313" key="3">
    <source>
        <dbReference type="Proteomes" id="UP000501690"/>
    </source>
</evidence>
<proteinExistence type="predicted"/>
<gene>
    <name evidence="2" type="ORF">DEO72_LG7g3283</name>
</gene>
<dbReference type="SUPFAM" id="SSF47769">
    <property type="entry name" value="SAM/Pointed domain"/>
    <property type="match status" value="1"/>
</dbReference>
<dbReference type="AlphaFoldDB" id="A0A4D6MMW3"/>
<evidence type="ECO:0000259" key="1">
    <source>
        <dbReference type="PROSITE" id="PS50105"/>
    </source>
</evidence>
<name>A0A4D6MMW3_VIGUN</name>
<evidence type="ECO:0000313" key="2">
    <source>
        <dbReference type="EMBL" id="QCE01982.1"/>
    </source>
</evidence>
<sequence>MNKGQSPEPLDFFIWTVEDVGLWLETINLGSYRQIFKENGVNGEYLEGMSMFTTEQILRFIRRCHMNGLSERGAEGAAAVVGTGMPIHSVLKGCKIQQTIKSCFPEAGTMIQKISPTVPVGLSERGAEGAAAVVGTGMPIHSVLKGCKIQQTIKSCFPEAGTMIQKISPTVPVYV</sequence>